<keyword evidence="3 5" id="KW-0547">Nucleotide-binding</keyword>
<evidence type="ECO:0000313" key="7">
    <source>
        <dbReference type="Proteomes" id="UP000181962"/>
    </source>
</evidence>
<dbReference type="HAMAP" id="MF_01883">
    <property type="entry name" value="MdcB"/>
    <property type="match status" value="1"/>
</dbReference>
<name>A0A1L3F9Z6_BRAJP</name>
<evidence type="ECO:0000256" key="1">
    <source>
        <dbReference type="ARBA" id="ARBA00001210"/>
    </source>
</evidence>
<sequence>MNVALRWQAPPQRALRAEQLGHLASRCLKLEVETYPKPGLVSHVDNGAHRDMDAGLLCRSADTLAPFFHDLAAAGAAGAGMDRLRAIGVAAERAMLAATSGVNTHRGAIFGLGLLCAAAGYRSALGIRKPLGELVSQRWGDAIHAGPISLRSHGAVASRRYGTGGARAEAACGFPSVYDIALPALHAARTLAPRDEEAVRVQTCMALIADVADTNLLHRGGVDGLRFAQASASAFLAAGGIGCPGWRKHADGIHRAFVARNLSPGGSADLLAMALFVDALFVDRLAP</sequence>
<evidence type="ECO:0000256" key="2">
    <source>
        <dbReference type="ARBA" id="ARBA00022679"/>
    </source>
</evidence>
<dbReference type="OrthoDB" id="114886at2"/>
<protein>
    <recommendedName>
        <fullName evidence="5">Probable 2-(5''-triphosphoribosyl)-3'-dephosphocoenzyme-A synthase</fullName>
        <shortName evidence="5">2-(5''-triphosphoribosyl)-3'-dephospho-CoA synthase</shortName>
        <ecNumber evidence="5">2.4.2.52</ecNumber>
    </recommendedName>
</protein>
<dbReference type="GO" id="GO:0051191">
    <property type="term" value="P:prosthetic group biosynthetic process"/>
    <property type="evidence" value="ECO:0007669"/>
    <property type="project" value="TreeGrafter"/>
</dbReference>
<dbReference type="InterPro" id="IPR017555">
    <property type="entry name" value="TriPribosyl-deP-CoA_syn"/>
</dbReference>
<evidence type="ECO:0000256" key="5">
    <source>
        <dbReference type="HAMAP-Rule" id="MF_01883"/>
    </source>
</evidence>
<comment type="similarity">
    <text evidence="5">Belongs to the CitG/MdcB family.</text>
</comment>
<dbReference type="InterPro" id="IPR002736">
    <property type="entry name" value="CitG"/>
</dbReference>
<gene>
    <name evidence="5" type="primary">mdcB</name>
    <name evidence="6" type="ORF">BKD09_17390</name>
</gene>
<keyword evidence="2 5" id="KW-0808">Transferase</keyword>
<evidence type="ECO:0000256" key="3">
    <source>
        <dbReference type="ARBA" id="ARBA00022741"/>
    </source>
</evidence>
<dbReference type="Gene3D" id="1.10.4200.10">
    <property type="entry name" value="Triphosphoribosyl-dephospho-CoA protein"/>
    <property type="match status" value="2"/>
</dbReference>
<dbReference type="GO" id="GO:0046917">
    <property type="term" value="F:triphosphoribosyl-dephospho-CoA synthase activity"/>
    <property type="evidence" value="ECO:0007669"/>
    <property type="project" value="UniProtKB-UniRule"/>
</dbReference>
<dbReference type="NCBIfam" id="TIGR03132">
    <property type="entry name" value="malonate_mdcB"/>
    <property type="match status" value="1"/>
</dbReference>
<organism evidence="6 7">
    <name type="scientific">Bradyrhizobium japonicum</name>
    <dbReference type="NCBI Taxonomy" id="375"/>
    <lineage>
        <taxon>Bacteria</taxon>
        <taxon>Pseudomonadati</taxon>
        <taxon>Pseudomonadota</taxon>
        <taxon>Alphaproteobacteria</taxon>
        <taxon>Hyphomicrobiales</taxon>
        <taxon>Nitrobacteraceae</taxon>
        <taxon>Bradyrhizobium</taxon>
    </lineage>
</organism>
<dbReference type="Proteomes" id="UP000181962">
    <property type="component" value="Chromosome"/>
</dbReference>
<reference evidence="6 7" key="1">
    <citation type="submission" date="2016-11" db="EMBL/GenBank/DDBJ databases">
        <title>Complete Genome Sequence of Bradyrhizobium sp. strain J5, an isolated from soybean nodule in Hokkaido.</title>
        <authorList>
            <person name="Kanehara K."/>
        </authorList>
    </citation>
    <scope>NUCLEOTIDE SEQUENCE [LARGE SCALE GENOMIC DNA]</scope>
    <source>
        <strain evidence="6 7">J5</strain>
    </source>
</reference>
<dbReference type="PANTHER" id="PTHR30201">
    <property type="entry name" value="TRIPHOSPHORIBOSYL-DEPHOSPHO-COA SYNTHASE"/>
    <property type="match status" value="1"/>
</dbReference>
<comment type="catalytic activity">
    <reaction evidence="1 5">
        <text>3'-dephospho-CoA + ATP = 2'-(5''-triphospho-alpha-D-ribosyl)-3'-dephospho-CoA + adenine</text>
        <dbReference type="Rhea" id="RHEA:15117"/>
        <dbReference type="ChEBI" id="CHEBI:16708"/>
        <dbReference type="ChEBI" id="CHEBI:30616"/>
        <dbReference type="ChEBI" id="CHEBI:57328"/>
        <dbReference type="ChEBI" id="CHEBI:61378"/>
        <dbReference type="EC" id="2.4.2.52"/>
    </reaction>
</comment>
<proteinExistence type="inferred from homology"/>
<keyword evidence="4 5" id="KW-0067">ATP-binding</keyword>
<dbReference type="GO" id="GO:0005524">
    <property type="term" value="F:ATP binding"/>
    <property type="evidence" value="ECO:0007669"/>
    <property type="project" value="UniProtKB-KW"/>
</dbReference>
<evidence type="ECO:0000313" key="6">
    <source>
        <dbReference type="EMBL" id="APG10103.1"/>
    </source>
</evidence>
<comment type="function">
    <text evidence="5">Involved in the formation of 2-(5''-phosphoribosyl)-3'-dephosphocoenzyme-A, the prosthetic group of the acyl-carrier protein of the malonate decarboxylase.</text>
</comment>
<accession>A0A1L3F9Z6</accession>
<dbReference type="EMBL" id="CP017637">
    <property type="protein sequence ID" value="APG10103.1"/>
    <property type="molecule type" value="Genomic_DNA"/>
</dbReference>
<dbReference type="FunFam" id="1.10.4200.10:FF:000005">
    <property type="entry name" value="Probable 2-(5''-triphosphoribosyl)-3'-dephosphocoenzyme-A synthase"/>
    <property type="match status" value="1"/>
</dbReference>
<dbReference type="PANTHER" id="PTHR30201:SF2">
    <property type="entry name" value="2-(5''-TRIPHOSPHORIBOSYL)-3'-DEPHOSPHOCOENZYME-A SYNTHASE"/>
    <property type="match status" value="1"/>
</dbReference>
<dbReference type="EC" id="2.4.2.52" evidence="5"/>
<dbReference type="AlphaFoldDB" id="A0A1L3F9Z6"/>
<evidence type="ECO:0000256" key="4">
    <source>
        <dbReference type="ARBA" id="ARBA00022840"/>
    </source>
</evidence>
<dbReference type="Pfam" id="PF01874">
    <property type="entry name" value="CitG"/>
    <property type="match status" value="1"/>
</dbReference>
<dbReference type="RefSeq" id="WP_071911398.1">
    <property type="nucleotide sequence ID" value="NZ_CP017637.1"/>
</dbReference>